<evidence type="ECO:0000313" key="3">
    <source>
        <dbReference type="Proteomes" id="UP001215598"/>
    </source>
</evidence>
<organism evidence="2 3">
    <name type="scientific">Mycena metata</name>
    <dbReference type="NCBI Taxonomy" id="1033252"/>
    <lineage>
        <taxon>Eukaryota</taxon>
        <taxon>Fungi</taxon>
        <taxon>Dikarya</taxon>
        <taxon>Basidiomycota</taxon>
        <taxon>Agaricomycotina</taxon>
        <taxon>Agaricomycetes</taxon>
        <taxon>Agaricomycetidae</taxon>
        <taxon>Agaricales</taxon>
        <taxon>Marasmiineae</taxon>
        <taxon>Mycenaceae</taxon>
        <taxon>Mycena</taxon>
    </lineage>
</organism>
<comment type="caution">
    <text evidence="2">The sequence shown here is derived from an EMBL/GenBank/DDBJ whole genome shotgun (WGS) entry which is preliminary data.</text>
</comment>
<evidence type="ECO:0000256" key="1">
    <source>
        <dbReference type="SAM" id="MobiDB-lite"/>
    </source>
</evidence>
<feature type="region of interest" description="Disordered" evidence="1">
    <location>
        <begin position="1"/>
        <end position="46"/>
    </location>
</feature>
<sequence length="189" mass="20442">MLTATSGEGPFQENNGANTCHEKRGRRLSESAAPNTKSYEEHGGGEPFRIWILGTSQIRSDGKILRGALWPLSTLEADPRRSLTTAPSPDALTAKLMKASPSATHRLASASPSPKPANMTASTQPHHLLPPRVGLDSNPSSADRHFFPSQPAYRTTARDSLRAESPCTDTASCRYTLCRPPRYHPGGVR</sequence>
<gene>
    <name evidence="2" type="ORF">B0H16DRAFT_1888574</name>
</gene>
<accession>A0AAD7IS16</accession>
<dbReference type="AlphaFoldDB" id="A0AAD7IS16"/>
<name>A0AAD7IS16_9AGAR</name>
<feature type="compositionally biased region" description="Polar residues" evidence="1">
    <location>
        <begin position="1"/>
        <end position="18"/>
    </location>
</feature>
<feature type="region of interest" description="Disordered" evidence="1">
    <location>
        <begin position="99"/>
        <end position="130"/>
    </location>
</feature>
<dbReference type="Proteomes" id="UP001215598">
    <property type="component" value="Unassembled WGS sequence"/>
</dbReference>
<protein>
    <submittedName>
        <fullName evidence="2">Uncharacterized protein</fullName>
    </submittedName>
</protein>
<dbReference type="EMBL" id="JARKIB010000074">
    <property type="protein sequence ID" value="KAJ7748117.1"/>
    <property type="molecule type" value="Genomic_DNA"/>
</dbReference>
<evidence type="ECO:0000313" key="2">
    <source>
        <dbReference type="EMBL" id="KAJ7748117.1"/>
    </source>
</evidence>
<proteinExistence type="predicted"/>
<reference evidence="2" key="1">
    <citation type="submission" date="2023-03" db="EMBL/GenBank/DDBJ databases">
        <title>Massive genome expansion in bonnet fungi (Mycena s.s.) driven by repeated elements and novel gene families across ecological guilds.</title>
        <authorList>
            <consortium name="Lawrence Berkeley National Laboratory"/>
            <person name="Harder C.B."/>
            <person name="Miyauchi S."/>
            <person name="Viragh M."/>
            <person name="Kuo A."/>
            <person name="Thoen E."/>
            <person name="Andreopoulos B."/>
            <person name="Lu D."/>
            <person name="Skrede I."/>
            <person name="Drula E."/>
            <person name="Henrissat B."/>
            <person name="Morin E."/>
            <person name="Kohler A."/>
            <person name="Barry K."/>
            <person name="LaButti K."/>
            <person name="Morin E."/>
            <person name="Salamov A."/>
            <person name="Lipzen A."/>
            <person name="Mereny Z."/>
            <person name="Hegedus B."/>
            <person name="Baldrian P."/>
            <person name="Stursova M."/>
            <person name="Weitz H."/>
            <person name="Taylor A."/>
            <person name="Grigoriev I.V."/>
            <person name="Nagy L.G."/>
            <person name="Martin F."/>
            <person name="Kauserud H."/>
        </authorList>
    </citation>
    <scope>NUCLEOTIDE SEQUENCE</scope>
    <source>
        <strain evidence="2">CBHHK182m</strain>
    </source>
</reference>
<keyword evidence="3" id="KW-1185">Reference proteome</keyword>